<dbReference type="OrthoDB" id="1491023at2"/>
<dbReference type="Proteomes" id="UP000185781">
    <property type="component" value="Unassembled WGS sequence"/>
</dbReference>
<organism evidence="1 2">
    <name type="scientific">Chryseobacterium gambrini</name>
    <dbReference type="NCBI Taxonomy" id="373672"/>
    <lineage>
        <taxon>Bacteria</taxon>
        <taxon>Pseudomonadati</taxon>
        <taxon>Bacteroidota</taxon>
        <taxon>Flavobacteriia</taxon>
        <taxon>Flavobacteriales</taxon>
        <taxon>Weeksellaceae</taxon>
        <taxon>Chryseobacterium group</taxon>
        <taxon>Chryseobacterium</taxon>
    </lineage>
</organism>
<dbReference type="InterPro" id="IPR010297">
    <property type="entry name" value="DUF900_hydrolase"/>
</dbReference>
<dbReference type="STRING" id="373672.SAMN05421785_10887"/>
<reference evidence="1 2" key="1">
    <citation type="submission" date="2017-01" db="EMBL/GenBank/DDBJ databases">
        <authorList>
            <person name="Mah S.A."/>
            <person name="Swanson W.J."/>
            <person name="Moy G.W."/>
            <person name="Vacquier V.D."/>
        </authorList>
    </citation>
    <scope>NUCLEOTIDE SEQUENCE [LARGE SCALE GENOMIC DNA]</scope>
    <source>
        <strain evidence="1 2">DSM 18014</strain>
    </source>
</reference>
<dbReference type="AlphaFoldDB" id="A0A1N7Q0S9"/>
<accession>A0A1N7Q0S9</accession>
<gene>
    <name evidence="1" type="ORF">SAMN05421785_10887</name>
</gene>
<evidence type="ECO:0000313" key="1">
    <source>
        <dbReference type="EMBL" id="SIT16289.1"/>
    </source>
</evidence>
<evidence type="ECO:0000313" key="2">
    <source>
        <dbReference type="Proteomes" id="UP000185781"/>
    </source>
</evidence>
<protein>
    <recommendedName>
        <fullName evidence="3">Alpha/beta hydrolase</fullName>
    </recommendedName>
</protein>
<sequence>MQNSLLNRINYVHVGKHGTFYPNNNPLYNSTPEEVDSLFKFLKENNKSKLLLYFHGGLVPADEGLKTAERIVRYSSSGSDSHAFCFVWETGWMKTITDNLTTISNSDFFRKILIKVLKVTGPKLGIEPDDLFDGAKGFAQFSEEEIEAELRKEAPFESYQINAGAKSATILDAESAMDESGILILESELQAELELEIESDPELQELISTEKSQAEEDILDPKYKHNLEENAKGLITTMEVIIGATKVAIRVIKRYIKKRNHDFYPTVAEETMRELYVSELGNWLWGNMKKKATDMWKHSDFEGDYTQWPVGLYFIKKLAEYQEETGKKLTIDLVGHSAGSIVICELIKMISAKGYDIKFRNVIFMAPACRTDLFKDTILKNPSIFSSFRCFTMSDEYEKKDRLFYFVYPRSLLYLISGILEDESDALILGLQRHTTGNHPYNDDNAIQISDFLKKEGHTVYAVTDKSALDGFRSGARKHGAFDDDEETTLDSIIHIIKQ</sequence>
<dbReference type="EMBL" id="FTOV01000008">
    <property type="protein sequence ID" value="SIT16289.1"/>
    <property type="molecule type" value="Genomic_DNA"/>
</dbReference>
<dbReference type="RefSeq" id="WP_076394338.1">
    <property type="nucleotide sequence ID" value="NZ_FTOV01000008.1"/>
</dbReference>
<name>A0A1N7Q0S9_9FLAO</name>
<proteinExistence type="predicted"/>
<dbReference type="SUPFAM" id="SSF53474">
    <property type="entry name" value="alpha/beta-Hydrolases"/>
    <property type="match status" value="1"/>
</dbReference>
<dbReference type="Pfam" id="PF05990">
    <property type="entry name" value="DUF900"/>
    <property type="match status" value="1"/>
</dbReference>
<evidence type="ECO:0008006" key="3">
    <source>
        <dbReference type="Google" id="ProtNLM"/>
    </source>
</evidence>
<dbReference type="InterPro" id="IPR029058">
    <property type="entry name" value="AB_hydrolase_fold"/>
</dbReference>